<dbReference type="Proteomes" id="UP000693672">
    <property type="component" value="Unassembled WGS sequence"/>
</dbReference>
<keyword evidence="3 7" id="KW-0378">Hydrolase</keyword>
<sequence>MIFDMNDFGLQAGGEHDATLAVYDALKACRQAAKPTLVFPAGTYHFHPEKAVERYYHITNHDQGATSRTAFPLLEMEGLTIDGQGSQFMFHGRIIPFVLEKARDITLRNFSVDWERPMFEQGTVAETGAQSFVVRLGEGVTYKVESGRLYFTFGGREEPVWGLHDIDPQTMAHAYQSGDRISWSSFKKLRMEEVGPGLIRVGGGPKHMPQAGNLIVMRIGRREHPGLFLQDSANVRIENVTVHHAPGMGLVAQRCADIRLSRFDVKRKPGSGRAVTATADATHFTNCKGSIVLEDCLFENQLDDPLNVHGIYAQIAERLSDRSILVRLMHGMQKGVVIAEQGEEMQFIRSDSLMSYASAEVVSADRLNADYTAIVFDRPLPETMQIGDAVENKTWNSDLTVRRCTVRANRARGFLITTPGNVLLEHNTISAPGAGIKISGDANLWYESGAVGDVTIRHNHFLACNYCFPDWGQAVIDIDPEIAEPEAHPASYHRNIRIERNVFETFDIGIVYGHSIDGFVFRDNVIKRTSDYPMHRGMTHAIQLKAVRNWLISGNECPEDARTALIGEEKVDISVHRTAKV</sequence>
<proteinExistence type="predicted"/>
<dbReference type="RefSeq" id="WP_218092502.1">
    <property type="nucleotide sequence ID" value="NZ_CAJVAS010000010.1"/>
</dbReference>
<organism evidence="7 8">
    <name type="scientific">Paenibacillus solanacearum</name>
    <dbReference type="NCBI Taxonomy" id="2048548"/>
    <lineage>
        <taxon>Bacteria</taxon>
        <taxon>Bacillati</taxon>
        <taxon>Bacillota</taxon>
        <taxon>Bacilli</taxon>
        <taxon>Bacillales</taxon>
        <taxon>Paenibacillaceae</taxon>
        <taxon>Paenibacillus</taxon>
    </lineage>
</organism>
<protein>
    <submittedName>
        <fullName evidence="7">Alpha-1,3-galactosidase B</fullName>
        <ecNumber evidence="7">3.2.1.-</ecNumber>
    </submittedName>
</protein>
<feature type="domain" description="GLAA-B beta-barrel" evidence="6">
    <location>
        <begin position="324"/>
        <end position="390"/>
    </location>
</feature>
<evidence type="ECO:0000259" key="6">
    <source>
        <dbReference type="Pfam" id="PF23764"/>
    </source>
</evidence>
<accession>A0A916NQI6</accession>
<feature type="domain" description="GLAA-B beta-barrel" evidence="5">
    <location>
        <begin position="121"/>
        <end position="215"/>
    </location>
</feature>
<gene>
    <name evidence="7" type="primary">glaB</name>
    <name evidence="7" type="ORF">PAESOLCIP111_02731</name>
</gene>
<reference evidence="7" key="1">
    <citation type="submission" date="2021-06" db="EMBL/GenBank/DDBJ databases">
        <authorList>
            <person name="Criscuolo A."/>
        </authorList>
    </citation>
    <scope>NUCLEOTIDE SEQUENCE</scope>
    <source>
        <strain evidence="7">CIP111600</strain>
    </source>
</reference>
<keyword evidence="8" id="KW-1185">Reference proteome</keyword>
<comment type="caution">
    <text evidence="7">The sequence shown here is derived from an EMBL/GenBank/DDBJ whole genome shotgun (WGS) entry which is preliminary data.</text>
</comment>
<evidence type="ECO:0000256" key="4">
    <source>
        <dbReference type="ARBA" id="ARBA00023295"/>
    </source>
</evidence>
<keyword evidence="2" id="KW-0677">Repeat</keyword>
<evidence type="ECO:0000256" key="3">
    <source>
        <dbReference type="ARBA" id="ARBA00022801"/>
    </source>
</evidence>
<dbReference type="Pfam" id="PF23763">
    <property type="entry name" value="Beta-barrel_GLAA-B_I"/>
    <property type="match status" value="1"/>
</dbReference>
<dbReference type="InterPro" id="IPR057275">
    <property type="entry name" value="Beta-barrel_GLAA-B_I"/>
</dbReference>
<keyword evidence="4 7" id="KW-0326">Glycosidase</keyword>
<keyword evidence="1" id="KW-0732">Signal</keyword>
<dbReference type="EC" id="3.2.1.-" evidence="7"/>
<dbReference type="EMBL" id="CAJVAS010000010">
    <property type="protein sequence ID" value="CAG7625490.1"/>
    <property type="molecule type" value="Genomic_DNA"/>
</dbReference>
<dbReference type="SMART" id="SM00710">
    <property type="entry name" value="PbH1"/>
    <property type="match status" value="7"/>
</dbReference>
<dbReference type="Pfam" id="PF23764">
    <property type="entry name" value="Beta-barrel_GLAA-B_II"/>
    <property type="match status" value="1"/>
</dbReference>
<dbReference type="GO" id="GO:0016798">
    <property type="term" value="F:hydrolase activity, acting on glycosyl bonds"/>
    <property type="evidence" value="ECO:0007669"/>
    <property type="project" value="UniProtKB-KW"/>
</dbReference>
<evidence type="ECO:0000313" key="8">
    <source>
        <dbReference type="Proteomes" id="UP000693672"/>
    </source>
</evidence>
<evidence type="ECO:0000256" key="1">
    <source>
        <dbReference type="ARBA" id="ARBA00022729"/>
    </source>
</evidence>
<evidence type="ECO:0000313" key="7">
    <source>
        <dbReference type="EMBL" id="CAG7625490.1"/>
    </source>
</evidence>
<dbReference type="AlphaFoldDB" id="A0A916NQI6"/>
<dbReference type="InterPro" id="IPR056441">
    <property type="entry name" value="Beta-barrel_GLAA-B_II"/>
</dbReference>
<dbReference type="InterPro" id="IPR006626">
    <property type="entry name" value="PbH1"/>
</dbReference>
<evidence type="ECO:0000259" key="5">
    <source>
        <dbReference type="Pfam" id="PF23763"/>
    </source>
</evidence>
<evidence type="ECO:0000256" key="2">
    <source>
        <dbReference type="ARBA" id="ARBA00022737"/>
    </source>
</evidence>
<name>A0A916NQI6_9BACL</name>